<dbReference type="FunFam" id="3.30.1370.70:FF:000001">
    <property type="entry name" value="NifU-like protein 4, mitochondrial"/>
    <property type="match status" value="1"/>
</dbReference>
<dbReference type="PANTHER" id="PTHR11178:SF1">
    <property type="entry name" value="NFU1 IRON-SULFUR CLUSTER SCAFFOLD HOMOLOG, MITOCHONDRIAL"/>
    <property type="match status" value="1"/>
</dbReference>
<dbReference type="GO" id="GO:0005739">
    <property type="term" value="C:mitochondrion"/>
    <property type="evidence" value="ECO:0007669"/>
    <property type="project" value="TreeGrafter"/>
</dbReference>
<name>A0A2R5G4Y0_9STRA</name>
<evidence type="ECO:0000313" key="4">
    <source>
        <dbReference type="Proteomes" id="UP000241890"/>
    </source>
</evidence>
<accession>A0A2R5G4Y0</accession>
<dbReference type="SMART" id="SM00932">
    <property type="entry name" value="Nfu_N"/>
    <property type="match status" value="1"/>
</dbReference>
<dbReference type="SUPFAM" id="SSF117916">
    <property type="entry name" value="Fe-S cluster assembly (FSCA) domain-like"/>
    <property type="match status" value="1"/>
</dbReference>
<dbReference type="Pfam" id="PF08712">
    <property type="entry name" value="Nfu_N"/>
    <property type="match status" value="1"/>
</dbReference>
<dbReference type="GO" id="GO:0051536">
    <property type="term" value="F:iron-sulfur cluster binding"/>
    <property type="evidence" value="ECO:0007669"/>
    <property type="project" value="InterPro"/>
</dbReference>
<dbReference type="OrthoDB" id="565552at2759"/>
<dbReference type="InterPro" id="IPR035433">
    <property type="entry name" value="NFU1-like"/>
</dbReference>
<reference evidence="3 4" key="1">
    <citation type="submission" date="2017-12" db="EMBL/GenBank/DDBJ databases">
        <title>Sequencing, de novo assembly and annotation of complete genome of a new Thraustochytrid species, strain FCC1311.</title>
        <authorList>
            <person name="Sedici K."/>
            <person name="Godart F."/>
            <person name="Aiese Cigliano R."/>
            <person name="Sanseverino W."/>
            <person name="Barakat M."/>
            <person name="Ortet P."/>
            <person name="Marechal E."/>
            <person name="Cagnac O."/>
            <person name="Amato A."/>
        </authorList>
    </citation>
    <scope>NUCLEOTIDE SEQUENCE [LARGE SCALE GENOMIC DNA]</scope>
</reference>
<dbReference type="PANTHER" id="PTHR11178">
    <property type="entry name" value="IRON-SULFUR CLUSTER SCAFFOLD PROTEIN NFU-RELATED"/>
    <property type="match status" value="1"/>
</dbReference>
<dbReference type="EMBL" id="BEYU01000013">
    <property type="protein sequence ID" value="GBG25605.1"/>
    <property type="molecule type" value="Genomic_DNA"/>
</dbReference>
<dbReference type="GO" id="GO:0005506">
    <property type="term" value="F:iron ion binding"/>
    <property type="evidence" value="ECO:0007669"/>
    <property type="project" value="InterPro"/>
</dbReference>
<dbReference type="InterPro" id="IPR001075">
    <property type="entry name" value="NIF_FeS_clus_asmbl_NifU_C"/>
</dbReference>
<dbReference type="InterPro" id="IPR036498">
    <property type="entry name" value="Nfu/NifU_N_sf"/>
</dbReference>
<comment type="similarity">
    <text evidence="1">Belongs to the NifU family.</text>
</comment>
<gene>
    <name evidence="3" type="ORF">FCC1311_018242</name>
</gene>
<keyword evidence="4" id="KW-1185">Reference proteome</keyword>
<sequence>MVRATGAQWRLGGVRSLFIQTEETPNPASLKFLPGKEVLPEEYGSAMEFRGDTPTNNSPLARLLMRVNGVSGVFLSNDFVTISKSDQVEWAQLKPEVFATIMDFYAADKPAVTGPLEGAQGDEYPEEESEIVELIKELLEQRIRPMVQEDGGDIFFKGFDEETGIVSVQLAGSCAGCPSSTVTLKNGVENMLMHYIPEVTGVHSIGELDESPDVRVLQYRQDDII</sequence>
<dbReference type="FunFam" id="3.30.300.130:FF:000001">
    <property type="entry name" value="NFU1 iron-sulfur cluster scaffold"/>
    <property type="match status" value="1"/>
</dbReference>
<comment type="caution">
    <text evidence="3">The sequence shown here is derived from an EMBL/GenBank/DDBJ whole genome shotgun (WGS) entry which is preliminary data.</text>
</comment>
<dbReference type="InterPro" id="IPR034904">
    <property type="entry name" value="FSCA_dom_sf"/>
</dbReference>
<dbReference type="Gene3D" id="3.30.1370.70">
    <property type="entry name" value="Scaffold protein Nfu/NifU, N-terminal domain"/>
    <property type="match status" value="1"/>
</dbReference>
<dbReference type="AlphaFoldDB" id="A0A2R5G4Y0"/>
<dbReference type="Proteomes" id="UP000241890">
    <property type="component" value="Unassembled WGS sequence"/>
</dbReference>
<protein>
    <submittedName>
        <fullName evidence="3">NFU1 iron-sulfur cluster scaffold-like, mitochondrial</fullName>
    </submittedName>
</protein>
<dbReference type="PIRSF" id="PIRSF036773">
    <property type="entry name" value="HIRIP5"/>
    <property type="match status" value="1"/>
</dbReference>
<proteinExistence type="inferred from homology"/>
<dbReference type="Gene3D" id="3.30.300.130">
    <property type="entry name" value="Fe-S cluster assembly (FSCA)"/>
    <property type="match status" value="1"/>
</dbReference>
<evidence type="ECO:0000259" key="2">
    <source>
        <dbReference type="SMART" id="SM00932"/>
    </source>
</evidence>
<evidence type="ECO:0000256" key="1">
    <source>
        <dbReference type="ARBA" id="ARBA00006420"/>
    </source>
</evidence>
<dbReference type="InParanoid" id="A0A2R5G4Y0"/>
<dbReference type="GO" id="GO:0016226">
    <property type="term" value="P:iron-sulfur cluster assembly"/>
    <property type="evidence" value="ECO:0007669"/>
    <property type="project" value="InterPro"/>
</dbReference>
<evidence type="ECO:0000313" key="3">
    <source>
        <dbReference type="EMBL" id="GBG25605.1"/>
    </source>
</evidence>
<feature type="domain" description="Scaffold protein Nfu/NifU N-terminal" evidence="2">
    <location>
        <begin position="19"/>
        <end position="108"/>
    </location>
</feature>
<organism evidence="3 4">
    <name type="scientific">Hondaea fermentalgiana</name>
    <dbReference type="NCBI Taxonomy" id="2315210"/>
    <lineage>
        <taxon>Eukaryota</taxon>
        <taxon>Sar</taxon>
        <taxon>Stramenopiles</taxon>
        <taxon>Bigyra</taxon>
        <taxon>Labyrinthulomycetes</taxon>
        <taxon>Thraustochytrida</taxon>
        <taxon>Thraustochytriidae</taxon>
        <taxon>Hondaea</taxon>
    </lineage>
</organism>
<dbReference type="InterPro" id="IPR014824">
    <property type="entry name" value="Nfu/NifU_N"/>
</dbReference>
<dbReference type="SUPFAM" id="SSF110836">
    <property type="entry name" value="Hypothetical protein SAV1430"/>
    <property type="match status" value="1"/>
</dbReference>
<dbReference type="Pfam" id="PF01106">
    <property type="entry name" value="NifU"/>
    <property type="match status" value="1"/>
</dbReference>